<dbReference type="AlphaFoldDB" id="A0A919QYD3"/>
<feature type="domain" description="HTH tetR-type" evidence="5">
    <location>
        <begin position="9"/>
        <end position="69"/>
    </location>
</feature>
<dbReference type="Gene3D" id="1.10.357.10">
    <property type="entry name" value="Tetracycline Repressor, domain 2"/>
    <property type="match status" value="1"/>
</dbReference>
<protein>
    <submittedName>
        <fullName evidence="6">TetR family transcriptional regulator</fullName>
    </submittedName>
</protein>
<keyword evidence="7" id="KW-1185">Reference proteome</keyword>
<evidence type="ECO:0000313" key="6">
    <source>
        <dbReference type="EMBL" id="GII75085.1"/>
    </source>
</evidence>
<gene>
    <name evidence="6" type="ORF">Sru01_00670</name>
</gene>
<dbReference type="EMBL" id="BOOU01000001">
    <property type="protein sequence ID" value="GII75085.1"/>
    <property type="molecule type" value="Genomic_DNA"/>
</dbReference>
<accession>A0A919QYD3</accession>
<dbReference type="InterPro" id="IPR001647">
    <property type="entry name" value="HTH_TetR"/>
</dbReference>
<dbReference type="PANTHER" id="PTHR30055">
    <property type="entry name" value="HTH-TYPE TRANSCRIPTIONAL REGULATOR RUTR"/>
    <property type="match status" value="1"/>
</dbReference>
<dbReference type="SUPFAM" id="SSF46689">
    <property type="entry name" value="Homeodomain-like"/>
    <property type="match status" value="1"/>
</dbReference>
<dbReference type="GO" id="GO:0000976">
    <property type="term" value="F:transcription cis-regulatory region binding"/>
    <property type="evidence" value="ECO:0007669"/>
    <property type="project" value="TreeGrafter"/>
</dbReference>
<comment type="caution">
    <text evidence="6">The sequence shown here is derived from an EMBL/GenBank/DDBJ whole genome shotgun (WGS) entry which is preliminary data.</text>
</comment>
<dbReference type="GO" id="GO:0003700">
    <property type="term" value="F:DNA-binding transcription factor activity"/>
    <property type="evidence" value="ECO:0007669"/>
    <property type="project" value="TreeGrafter"/>
</dbReference>
<dbReference type="RefSeq" id="WP_203981752.1">
    <property type="nucleotide sequence ID" value="NZ_BOOU01000001.1"/>
</dbReference>
<dbReference type="PROSITE" id="PS01081">
    <property type="entry name" value="HTH_TETR_1"/>
    <property type="match status" value="1"/>
</dbReference>
<dbReference type="InterPro" id="IPR041347">
    <property type="entry name" value="MftR_C"/>
</dbReference>
<dbReference type="Gene3D" id="1.10.10.60">
    <property type="entry name" value="Homeodomain-like"/>
    <property type="match status" value="1"/>
</dbReference>
<feature type="DNA-binding region" description="H-T-H motif" evidence="4">
    <location>
        <begin position="32"/>
        <end position="51"/>
    </location>
</feature>
<evidence type="ECO:0000256" key="1">
    <source>
        <dbReference type="ARBA" id="ARBA00023015"/>
    </source>
</evidence>
<sequence length="203" mass="22703">MGLRERKKHRTRATLVDAAYELFLRQGYEATTVEQIAAAADISPRTLFRYFKTKEDLALDFLAEHEELVFAALAARPDDEPAFDALIEALRAFVRTATSGPPEEIARFLSERRLMDTTPALATAGFRRLLETERRLTAEIARRLGVDPDTDRRPELLVAFATSALRVGLNRPGAAPRDLAALIADVDATLTLAQEALRRDRDR</sequence>
<evidence type="ECO:0000313" key="7">
    <source>
        <dbReference type="Proteomes" id="UP000655287"/>
    </source>
</evidence>
<name>A0A919QYD3_9ACTN</name>
<dbReference type="PROSITE" id="PS50977">
    <property type="entry name" value="HTH_TETR_2"/>
    <property type="match status" value="1"/>
</dbReference>
<keyword evidence="2 4" id="KW-0238">DNA-binding</keyword>
<proteinExistence type="predicted"/>
<dbReference type="Pfam" id="PF17754">
    <property type="entry name" value="TetR_C_14"/>
    <property type="match status" value="1"/>
</dbReference>
<evidence type="ECO:0000256" key="3">
    <source>
        <dbReference type="ARBA" id="ARBA00023163"/>
    </source>
</evidence>
<dbReference type="InterPro" id="IPR023772">
    <property type="entry name" value="DNA-bd_HTH_TetR-type_CS"/>
</dbReference>
<dbReference type="PRINTS" id="PR00455">
    <property type="entry name" value="HTHTETR"/>
</dbReference>
<reference evidence="6" key="1">
    <citation type="submission" date="2021-01" db="EMBL/GenBank/DDBJ databases">
        <title>Whole genome shotgun sequence of Sphaerisporangium rufum NBRC 109079.</title>
        <authorList>
            <person name="Komaki H."/>
            <person name="Tamura T."/>
        </authorList>
    </citation>
    <scope>NUCLEOTIDE SEQUENCE</scope>
    <source>
        <strain evidence="6">NBRC 109079</strain>
    </source>
</reference>
<dbReference type="Proteomes" id="UP000655287">
    <property type="component" value="Unassembled WGS sequence"/>
</dbReference>
<evidence type="ECO:0000259" key="5">
    <source>
        <dbReference type="PROSITE" id="PS50977"/>
    </source>
</evidence>
<keyword evidence="3" id="KW-0804">Transcription</keyword>
<organism evidence="6 7">
    <name type="scientific">Sphaerisporangium rufum</name>
    <dbReference type="NCBI Taxonomy" id="1381558"/>
    <lineage>
        <taxon>Bacteria</taxon>
        <taxon>Bacillati</taxon>
        <taxon>Actinomycetota</taxon>
        <taxon>Actinomycetes</taxon>
        <taxon>Streptosporangiales</taxon>
        <taxon>Streptosporangiaceae</taxon>
        <taxon>Sphaerisporangium</taxon>
    </lineage>
</organism>
<dbReference type="InterPro" id="IPR050109">
    <property type="entry name" value="HTH-type_TetR-like_transc_reg"/>
</dbReference>
<evidence type="ECO:0000256" key="4">
    <source>
        <dbReference type="PROSITE-ProRule" id="PRU00335"/>
    </source>
</evidence>
<evidence type="ECO:0000256" key="2">
    <source>
        <dbReference type="ARBA" id="ARBA00023125"/>
    </source>
</evidence>
<dbReference type="PANTHER" id="PTHR30055:SF234">
    <property type="entry name" value="HTH-TYPE TRANSCRIPTIONAL REGULATOR BETI"/>
    <property type="match status" value="1"/>
</dbReference>
<dbReference type="InterPro" id="IPR009057">
    <property type="entry name" value="Homeodomain-like_sf"/>
</dbReference>
<keyword evidence="1" id="KW-0805">Transcription regulation</keyword>
<dbReference type="Pfam" id="PF00440">
    <property type="entry name" value="TetR_N"/>
    <property type="match status" value="1"/>
</dbReference>